<proteinExistence type="predicted"/>
<dbReference type="RefSeq" id="WP_390231167.1">
    <property type="nucleotide sequence ID" value="NZ_JBHSCN010000006.1"/>
</dbReference>
<keyword evidence="3" id="KW-1185">Reference proteome</keyword>
<dbReference type="InterPro" id="IPR043993">
    <property type="entry name" value="T4SS_pilin"/>
</dbReference>
<feature type="transmembrane region" description="Helical" evidence="1">
    <location>
        <begin position="39"/>
        <end position="60"/>
    </location>
</feature>
<keyword evidence="1" id="KW-0812">Transmembrane</keyword>
<accession>A0ABV8QB48</accession>
<evidence type="ECO:0000256" key="1">
    <source>
        <dbReference type="SAM" id="Phobius"/>
    </source>
</evidence>
<evidence type="ECO:0008006" key="4">
    <source>
        <dbReference type="Google" id="ProtNLM"/>
    </source>
</evidence>
<reference evidence="3" key="1">
    <citation type="journal article" date="2019" name="Int. J. Syst. Evol. Microbiol.">
        <title>The Global Catalogue of Microorganisms (GCM) 10K type strain sequencing project: providing services to taxonomists for standard genome sequencing and annotation.</title>
        <authorList>
            <consortium name="The Broad Institute Genomics Platform"/>
            <consortium name="The Broad Institute Genome Sequencing Center for Infectious Disease"/>
            <person name="Wu L."/>
            <person name="Ma J."/>
        </authorList>
    </citation>
    <scope>NUCLEOTIDE SEQUENCE [LARGE SCALE GENOMIC DNA]</scope>
    <source>
        <strain evidence="3">CGMCC 1.10363</strain>
    </source>
</reference>
<comment type="caution">
    <text evidence="2">The sequence shown here is derived from an EMBL/GenBank/DDBJ whole genome shotgun (WGS) entry which is preliminary data.</text>
</comment>
<protein>
    <recommendedName>
        <fullName evidence="4">Interferon-induced transmembrane protein</fullName>
    </recommendedName>
</protein>
<feature type="transmembrane region" description="Helical" evidence="1">
    <location>
        <begin position="81"/>
        <end position="105"/>
    </location>
</feature>
<sequence length="106" mass="11153">MEHIQAATIYAASITNPFNNVLPNFSIFGAQFTQLWQKLLGALWALCLIGSAAFVLIGFMRMSAATSGGNPAKHQDARNMTIWALIAFGACAAIAVIVGAILAVVS</sequence>
<gene>
    <name evidence="2" type="ORF">ACFOYW_16055</name>
</gene>
<evidence type="ECO:0000313" key="3">
    <source>
        <dbReference type="Proteomes" id="UP001595900"/>
    </source>
</evidence>
<dbReference type="EMBL" id="JBHSCN010000006">
    <property type="protein sequence ID" value="MFC4244888.1"/>
    <property type="molecule type" value="Genomic_DNA"/>
</dbReference>
<evidence type="ECO:0000313" key="2">
    <source>
        <dbReference type="EMBL" id="MFC4244888.1"/>
    </source>
</evidence>
<dbReference type="Proteomes" id="UP001595900">
    <property type="component" value="Unassembled WGS sequence"/>
</dbReference>
<name>A0ABV8QB48_9MICO</name>
<keyword evidence="1" id="KW-0472">Membrane</keyword>
<organism evidence="2 3">
    <name type="scientific">Gryllotalpicola reticulitermitis</name>
    <dbReference type="NCBI Taxonomy" id="1184153"/>
    <lineage>
        <taxon>Bacteria</taxon>
        <taxon>Bacillati</taxon>
        <taxon>Actinomycetota</taxon>
        <taxon>Actinomycetes</taxon>
        <taxon>Micrococcales</taxon>
        <taxon>Microbacteriaceae</taxon>
        <taxon>Gryllotalpicola</taxon>
    </lineage>
</organism>
<dbReference type="Pfam" id="PF18895">
    <property type="entry name" value="T4SS_pilin"/>
    <property type="match status" value="1"/>
</dbReference>
<keyword evidence="1" id="KW-1133">Transmembrane helix</keyword>